<protein>
    <recommendedName>
        <fullName evidence="2">Quinate/shikimate 5-dehydrogenase/glutamyl-tRNA reductase domain-containing protein</fullName>
    </recommendedName>
</protein>
<dbReference type="RefSeq" id="WP_162442010.1">
    <property type="nucleotide sequence ID" value="NZ_CP048222.1"/>
</dbReference>
<evidence type="ECO:0000313" key="3">
    <source>
        <dbReference type="EMBL" id="QHT65937.1"/>
    </source>
</evidence>
<organism evidence="3 4">
    <name type="scientific">Rhodocytophaga rosea</name>
    <dbReference type="NCBI Taxonomy" id="2704465"/>
    <lineage>
        <taxon>Bacteria</taxon>
        <taxon>Pseudomonadati</taxon>
        <taxon>Bacteroidota</taxon>
        <taxon>Cytophagia</taxon>
        <taxon>Cytophagales</taxon>
        <taxon>Rhodocytophagaceae</taxon>
        <taxon>Rhodocytophaga</taxon>
    </lineage>
</organism>
<evidence type="ECO:0000313" key="4">
    <source>
        <dbReference type="Proteomes" id="UP000480178"/>
    </source>
</evidence>
<accession>A0A6C0GDE2</accession>
<dbReference type="InterPro" id="IPR036291">
    <property type="entry name" value="NAD(P)-bd_dom_sf"/>
</dbReference>
<dbReference type="Pfam" id="PF01488">
    <property type="entry name" value="Shikimate_DH"/>
    <property type="match status" value="1"/>
</dbReference>
<dbReference type="Gene3D" id="3.40.50.720">
    <property type="entry name" value="NAD(P)-binding Rossmann-like Domain"/>
    <property type="match status" value="1"/>
</dbReference>
<dbReference type="InterPro" id="IPR006151">
    <property type="entry name" value="Shikm_DH/Glu-tRNA_Rdtase"/>
</dbReference>
<name>A0A6C0GDE2_9BACT</name>
<feature type="domain" description="Quinate/shikimate 5-dehydrogenase/glutamyl-tRNA reductase" evidence="2">
    <location>
        <begin position="160"/>
        <end position="261"/>
    </location>
</feature>
<sequence>MQVKLPITDSCDFAILGHQERWENVYAMVNQMRGSQTNQVVEEEIRYIFPFFPARSLFKIDVTSTLNNKKITGCYVETFIGPDSLVSIHLKENIQKVKEAAFCANTLGAPIATLGGFTSIVLEGQTKLLPAGLQTVFTTGNTLTAAFIVQNVKDACQVLDKDISQSHIIVIGATGDIGSACVNYFAGKSAQLTLVARNKRKLFESYHDLSGTACTITDSVEEYASEGDIIIAAASSSSIQLHNLKTGTLVIDAGYPKNIDITCIDTSKIHFLYGGMGYVCGNIHFYPDYRLPLYHVPSRKIAHGCILEAVVLAFENKHYAYSQGRGQITLEKMEEILLWANKHGIIPAPFYNHQGLWSIQKYTYGE</sequence>
<dbReference type="EMBL" id="CP048222">
    <property type="protein sequence ID" value="QHT65937.1"/>
    <property type="molecule type" value="Genomic_DNA"/>
</dbReference>
<evidence type="ECO:0000256" key="1">
    <source>
        <dbReference type="ARBA" id="ARBA00022857"/>
    </source>
</evidence>
<keyword evidence="4" id="KW-1185">Reference proteome</keyword>
<dbReference type="SUPFAM" id="SSF51735">
    <property type="entry name" value="NAD(P)-binding Rossmann-fold domains"/>
    <property type="match status" value="1"/>
</dbReference>
<reference evidence="3 4" key="1">
    <citation type="submission" date="2020-01" db="EMBL/GenBank/DDBJ databases">
        <authorList>
            <person name="Kim M.K."/>
        </authorList>
    </citation>
    <scope>NUCLEOTIDE SEQUENCE [LARGE SCALE GENOMIC DNA]</scope>
    <source>
        <strain evidence="3 4">172606-1</strain>
    </source>
</reference>
<evidence type="ECO:0000259" key="2">
    <source>
        <dbReference type="Pfam" id="PF01488"/>
    </source>
</evidence>
<dbReference type="Proteomes" id="UP000480178">
    <property type="component" value="Chromosome"/>
</dbReference>
<gene>
    <name evidence="3" type="ORF">GXP67_04260</name>
</gene>
<dbReference type="KEGG" id="rhoz:GXP67_04260"/>
<proteinExistence type="predicted"/>
<keyword evidence="1" id="KW-0521">NADP</keyword>
<dbReference type="AlphaFoldDB" id="A0A6C0GDE2"/>